<protein>
    <submittedName>
        <fullName evidence="1">Uncharacterized protein</fullName>
    </submittedName>
</protein>
<dbReference type="EMBL" id="JACVVK020000131">
    <property type="protein sequence ID" value="KAK7489991.1"/>
    <property type="molecule type" value="Genomic_DNA"/>
</dbReference>
<comment type="caution">
    <text evidence="1">The sequence shown here is derived from an EMBL/GenBank/DDBJ whole genome shotgun (WGS) entry which is preliminary data.</text>
</comment>
<accession>A0ABD0KSF7</accession>
<sequence>MKYPNGGEKTHNLCALHPHSLLYTHLCWLQLSFLRHNLLKKRTPTVTFTGCLVLWMSGLCGRRYLKCVTTNRKIAVFVSLAVPASQKISNTAIWPRCCIESLPVRNDQAIPPAGISPSSLIVPVPPQGDLKDGEARPHIIQILFCVELETVRSS</sequence>
<evidence type="ECO:0000313" key="2">
    <source>
        <dbReference type="Proteomes" id="UP001519460"/>
    </source>
</evidence>
<keyword evidence="2" id="KW-1185">Reference proteome</keyword>
<reference evidence="1 2" key="1">
    <citation type="journal article" date="2023" name="Sci. Data">
        <title>Genome assembly of the Korean intertidal mud-creeper Batillaria attramentaria.</title>
        <authorList>
            <person name="Patra A.K."/>
            <person name="Ho P.T."/>
            <person name="Jun S."/>
            <person name="Lee S.J."/>
            <person name="Kim Y."/>
            <person name="Won Y.J."/>
        </authorList>
    </citation>
    <scope>NUCLEOTIDE SEQUENCE [LARGE SCALE GENOMIC DNA]</scope>
    <source>
        <strain evidence="1">Wonlab-2016</strain>
    </source>
</reference>
<dbReference type="AlphaFoldDB" id="A0ABD0KSF7"/>
<proteinExistence type="predicted"/>
<name>A0ABD0KSF7_9CAEN</name>
<dbReference type="Proteomes" id="UP001519460">
    <property type="component" value="Unassembled WGS sequence"/>
</dbReference>
<gene>
    <name evidence="1" type="ORF">BaRGS_00018691</name>
</gene>
<evidence type="ECO:0000313" key="1">
    <source>
        <dbReference type="EMBL" id="KAK7489991.1"/>
    </source>
</evidence>
<organism evidence="1 2">
    <name type="scientific">Batillaria attramentaria</name>
    <dbReference type="NCBI Taxonomy" id="370345"/>
    <lineage>
        <taxon>Eukaryota</taxon>
        <taxon>Metazoa</taxon>
        <taxon>Spiralia</taxon>
        <taxon>Lophotrochozoa</taxon>
        <taxon>Mollusca</taxon>
        <taxon>Gastropoda</taxon>
        <taxon>Caenogastropoda</taxon>
        <taxon>Sorbeoconcha</taxon>
        <taxon>Cerithioidea</taxon>
        <taxon>Batillariidae</taxon>
        <taxon>Batillaria</taxon>
    </lineage>
</organism>